<organism evidence="4 5">
    <name type="scientific">Nakamurella flava</name>
    <dbReference type="NCBI Taxonomy" id="2576308"/>
    <lineage>
        <taxon>Bacteria</taxon>
        <taxon>Bacillati</taxon>
        <taxon>Actinomycetota</taxon>
        <taxon>Actinomycetes</taxon>
        <taxon>Nakamurellales</taxon>
        <taxon>Nakamurellaceae</taxon>
        <taxon>Nakamurella</taxon>
    </lineage>
</organism>
<evidence type="ECO:0000313" key="5">
    <source>
        <dbReference type="Proteomes" id="UP000306985"/>
    </source>
</evidence>
<comment type="similarity">
    <text evidence="1">Belongs to the PhzF family.</text>
</comment>
<evidence type="ECO:0000256" key="2">
    <source>
        <dbReference type="ARBA" id="ARBA00023235"/>
    </source>
</evidence>
<dbReference type="Pfam" id="PF02567">
    <property type="entry name" value="PhzC-PhzF"/>
    <property type="match status" value="1"/>
</dbReference>
<dbReference type="AlphaFoldDB" id="A0A4U6QMR6"/>
<dbReference type="InterPro" id="IPR003719">
    <property type="entry name" value="Phenazine_PhzF-like"/>
</dbReference>
<reference evidence="4 5" key="1">
    <citation type="submission" date="2019-05" db="EMBL/GenBank/DDBJ databases">
        <title>Nakamurella sp. N5BH11, whole genome shotgun sequence.</title>
        <authorList>
            <person name="Tuo L."/>
        </authorList>
    </citation>
    <scope>NUCLEOTIDE SEQUENCE [LARGE SCALE GENOMIC DNA]</scope>
    <source>
        <strain evidence="4 5">N5BH11</strain>
    </source>
</reference>
<evidence type="ECO:0000256" key="3">
    <source>
        <dbReference type="PIRSR" id="PIRSR016184-1"/>
    </source>
</evidence>
<dbReference type="EMBL" id="SZZH01000001">
    <property type="protein sequence ID" value="TKV61376.1"/>
    <property type="molecule type" value="Genomic_DNA"/>
</dbReference>
<sequence>MQLPLVQIDAFADAPFTGNPAAVMVLPHWLPDTLLQQLAEENNLSETAFLVDRLPVDVTAPEPGEPSYHLRWFTPAIEVTLCGHATLASAAHLFTDRHPSATRLWFHSLSGWLTVRRDPADPGRLELDFPADDLGPTAADDAMLAALGLTSDDVEATFQSLDLVIVVRRAEQVAALTPDHTALARLDQRGVIVTAPGSSTGDDGPDFVSRWFGCGAGVGEDPVTGSAHSQIAPYWASRLGRDTLSARQLSRRGGNLRCTVVGDRVRIAGRFRRYLDGTVHLPDELADASIS</sequence>
<dbReference type="SUPFAM" id="SSF54506">
    <property type="entry name" value="Diaminopimelate epimerase-like"/>
    <property type="match status" value="1"/>
</dbReference>
<dbReference type="PIRSF" id="PIRSF016184">
    <property type="entry name" value="PhzC_PhzF"/>
    <property type="match status" value="1"/>
</dbReference>
<dbReference type="Gene3D" id="3.10.310.10">
    <property type="entry name" value="Diaminopimelate Epimerase, Chain A, domain 1"/>
    <property type="match status" value="2"/>
</dbReference>
<dbReference type="Proteomes" id="UP000306985">
    <property type="component" value="Unassembled WGS sequence"/>
</dbReference>
<protein>
    <submittedName>
        <fullName evidence="4">PhzF family phenazine biosynthesis protein</fullName>
    </submittedName>
</protein>
<accession>A0A4U6QMR6</accession>
<evidence type="ECO:0000313" key="4">
    <source>
        <dbReference type="EMBL" id="TKV61376.1"/>
    </source>
</evidence>
<dbReference type="GO" id="GO:0016853">
    <property type="term" value="F:isomerase activity"/>
    <property type="evidence" value="ECO:0007669"/>
    <property type="project" value="UniProtKB-KW"/>
</dbReference>
<dbReference type="NCBIfam" id="TIGR00654">
    <property type="entry name" value="PhzF_family"/>
    <property type="match status" value="1"/>
</dbReference>
<gene>
    <name evidence="4" type="ORF">FDO65_07230</name>
</gene>
<keyword evidence="5" id="KW-1185">Reference proteome</keyword>
<dbReference type="PANTHER" id="PTHR13774:SF17">
    <property type="entry name" value="PHENAZINE BIOSYNTHESIS-LIKE DOMAIN-CONTAINING PROTEIN"/>
    <property type="match status" value="1"/>
</dbReference>
<feature type="active site" evidence="3">
    <location>
        <position position="46"/>
    </location>
</feature>
<dbReference type="RefSeq" id="WP_137448680.1">
    <property type="nucleotide sequence ID" value="NZ_SZZH01000001.1"/>
</dbReference>
<evidence type="ECO:0000256" key="1">
    <source>
        <dbReference type="ARBA" id="ARBA00008270"/>
    </source>
</evidence>
<dbReference type="GO" id="GO:0005737">
    <property type="term" value="C:cytoplasm"/>
    <property type="evidence" value="ECO:0007669"/>
    <property type="project" value="TreeGrafter"/>
</dbReference>
<comment type="caution">
    <text evidence="4">The sequence shown here is derived from an EMBL/GenBank/DDBJ whole genome shotgun (WGS) entry which is preliminary data.</text>
</comment>
<keyword evidence="2" id="KW-0413">Isomerase</keyword>
<name>A0A4U6QMR6_9ACTN</name>
<dbReference type="OrthoDB" id="9788221at2"/>
<dbReference type="PANTHER" id="PTHR13774">
    <property type="entry name" value="PHENAZINE BIOSYNTHESIS PROTEIN"/>
    <property type="match status" value="1"/>
</dbReference>
<proteinExistence type="inferred from homology"/>